<dbReference type="EMBL" id="AP014545">
    <property type="protein sequence ID" value="BBB26398.1"/>
    <property type="molecule type" value="Genomic_DNA"/>
</dbReference>
<dbReference type="SMART" id="SM01321">
    <property type="entry name" value="Y1_Tnp"/>
    <property type="match status" value="1"/>
</dbReference>
<accession>A0A7R6PN29</accession>
<dbReference type="GO" id="GO:0003677">
    <property type="term" value="F:DNA binding"/>
    <property type="evidence" value="ECO:0007669"/>
    <property type="project" value="InterPro"/>
</dbReference>
<evidence type="ECO:0000259" key="2">
    <source>
        <dbReference type="SMART" id="SM01321"/>
    </source>
</evidence>
<dbReference type="AlphaFoldDB" id="A0A7R6PN29"/>
<dbReference type="GO" id="GO:0004803">
    <property type="term" value="F:transposase activity"/>
    <property type="evidence" value="ECO:0007669"/>
    <property type="project" value="InterPro"/>
</dbReference>
<feature type="compositionally biased region" description="Basic and acidic residues" evidence="1">
    <location>
        <begin position="229"/>
        <end position="256"/>
    </location>
</feature>
<sequence length="256" mass="29772">MARLPRLFLPGCPQHIIQRGNNRQATFFTDEDYKVYIDKLSLYADKHKVQIHAYVLMTNHVHLLLTAVDEWSISKLMQSLGRYYVLYINKTYQRTGTLWDGRYKSTLVDSDTYLLTVMRYIELNSVRAAMVEHPVEYPWSSYQANAVGKSIVLISPHEVYQQLGKTQAERLSSYVSLFDNNIEENTLETIRNSTDKAWVLGTVRFKEQVEEQTKRRVAAIPRGGGTRRRHEEEIGNPRHTVNELKINDTDPIDSRH</sequence>
<gene>
    <name evidence="3" type="ORF">AMJAP_1804</name>
</gene>
<evidence type="ECO:0000313" key="4">
    <source>
        <dbReference type="Proteomes" id="UP000595663"/>
    </source>
</evidence>
<feature type="region of interest" description="Disordered" evidence="1">
    <location>
        <begin position="220"/>
        <end position="256"/>
    </location>
</feature>
<dbReference type="Proteomes" id="UP000595663">
    <property type="component" value="Chromosome"/>
</dbReference>
<dbReference type="PANTHER" id="PTHR34322:SF2">
    <property type="entry name" value="TRANSPOSASE IS200-LIKE DOMAIN-CONTAINING PROTEIN"/>
    <property type="match status" value="1"/>
</dbReference>
<reference evidence="3 4" key="1">
    <citation type="journal article" date="2008" name="Int. J. Syst. Evol. Microbiol.">
        <title>Amphritea japonica sp. nov. and Amphritea balenae sp. nov., isolated from the sediment adjacent to sperm whale carcasses off Kagoshima, Japan.</title>
        <authorList>
            <person name="Miyazaki M."/>
            <person name="Nogi Y."/>
            <person name="Fujiwara Y."/>
            <person name="Kawato M."/>
            <person name="Nagahama T."/>
            <person name="Kubokawa K."/>
            <person name="Horikoshi K."/>
        </authorList>
    </citation>
    <scope>NUCLEOTIDE SEQUENCE [LARGE SCALE GENOMIC DNA]</scope>
    <source>
        <strain evidence="3 4">ATCC BAA-1530</strain>
    </source>
</reference>
<dbReference type="SUPFAM" id="SSF143422">
    <property type="entry name" value="Transposase IS200-like"/>
    <property type="match status" value="1"/>
</dbReference>
<dbReference type="RefSeq" id="WP_236588714.1">
    <property type="nucleotide sequence ID" value="NZ_AP014545.1"/>
</dbReference>
<keyword evidence="4" id="KW-1185">Reference proteome</keyword>
<feature type="domain" description="Transposase IS200-like" evidence="2">
    <location>
        <begin position="9"/>
        <end position="124"/>
    </location>
</feature>
<name>A0A7R6PN29_9GAMM</name>
<dbReference type="Pfam" id="PF01797">
    <property type="entry name" value="Y1_Tnp"/>
    <property type="match status" value="1"/>
</dbReference>
<dbReference type="PANTHER" id="PTHR34322">
    <property type="entry name" value="TRANSPOSASE, Y1_TNP DOMAIN-CONTAINING"/>
    <property type="match status" value="1"/>
</dbReference>
<dbReference type="GO" id="GO:0006313">
    <property type="term" value="P:DNA transposition"/>
    <property type="evidence" value="ECO:0007669"/>
    <property type="project" value="InterPro"/>
</dbReference>
<dbReference type="KEGG" id="ajp:AMJAP_1804"/>
<protein>
    <submittedName>
        <fullName evidence="3">Transposase, IS200 family</fullName>
    </submittedName>
</protein>
<evidence type="ECO:0000313" key="3">
    <source>
        <dbReference type="EMBL" id="BBB26398.1"/>
    </source>
</evidence>
<dbReference type="InterPro" id="IPR002686">
    <property type="entry name" value="Transposase_17"/>
</dbReference>
<dbReference type="InterPro" id="IPR036515">
    <property type="entry name" value="Transposase_17_sf"/>
</dbReference>
<dbReference type="Gene3D" id="3.30.70.1290">
    <property type="entry name" value="Transposase IS200-like"/>
    <property type="match status" value="1"/>
</dbReference>
<organism evidence="3 4">
    <name type="scientific">Amphritea japonica ATCC BAA-1530</name>
    <dbReference type="NCBI Taxonomy" id="1278309"/>
    <lineage>
        <taxon>Bacteria</taxon>
        <taxon>Pseudomonadati</taxon>
        <taxon>Pseudomonadota</taxon>
        <taxon>Gammaproteobacteria</taxon>
        <taxon>Oceanospirillales</taxon>
        <taxon>Oceanospirillaceae</taxon>
        <taxon>Amphritea</taxon>
    </lineage>
</organism>
<evidence type="ECO:0000256" key="1">
    <source>
        <dbReference type="SAM" id="MobiDB-lite"/>
    </source>
</evidence>
<proteinExistence type="predicted"/>